<dbReference type="InterPro" id="IPR021861">
    <property type="entry name" value="THO_THOC1"/>
</dbReference>
<dbReference type="GO" id="GO:0000446">
    <property type="term" value="C:nucleoplasmic THO complex"/>
    <property type="evidence" value="ECO:0007669"/>
    <property type="project" value="EnsemblFungi"/>
</dbReference>
<dbReference type="GeneID" id="11501839"/>
<dbReference type="GO" id="GO:2001209">
    <property type="term" value="P:positive regulation of transcription elongation by RNA polymerase I"/>
    <property type="evidence" value="ECO:0007669"/>
    <property type="project" value="EnsemblFungi"/>
</dbReference>
<dbReference type="eggNOG" id="ENOG502QU83">
    <property type="taxonomic scope" value="Eukaryota"/>
</dbReference>
<dbReference type="GO" id="GO:0006368">
    <property type="term" value="P:transcription elongation by RNA polymerase II"/>
    <property type="evidence" value="ECO:0007669"/>
    <property type="project" value="EnsemblFungi"/>
</dbReference>
<protein>
    <submittedName>
        <fullName evidence="2">Uncharacterized protein</fullName>
    </submittedName>
</protein>
<dbReference type="FunCoup" id="G8ZXA0">
    <property type="interactions" value="124"/>
</dbReference>
<dbReference type="Pfam" id="PF11957">
    <property type="entry name" value="efThoc1"/>
    <property type="match status" value="1"/>
</dbReference>
<gene>
    <name evidence="2" type="primary">TDEL0F04330</name>
    <name evidence="2" type="ORF">TDEL_0F04330</name>
</gene>
<dbReference type="InParanoid" id="G8ZXA0"/>
<evidence type="ECO:0000313" key="3">
    <source>
        <dbReference type="Proteomes" id="UP000005627"/>
    </source>
</evidence>
<dbReference type="GO" id="GO:0031124">
    <property type="term" value="P:mRNA 3'-end processing"/>
    <property type="evidence" value="ECO:0007669"/>
    <property type="project" value="EnsemblFungi"/>
</dbReference>
<feature type="region of interest" description="Disordered" evidence="1">
    <location>
        <begin position="646"/>
        <end position="674"/>
    </location>
</feature>
<dbReference type="GO" id="GO:0006283">
    <property type="term" value="P:transcription-coupled nucleotide-excision repair"/>
    <property type="evidence" value="ECO:0007669"/>
    <property type="project" value="EnsemblFungi"/>
</dbReference>
<dbReference type="GO" id="GO:0006310">
    <property type="term" value="P:DNA recombination"/>
    <property type="evidence" value="ECO:0007669"/>
    <property type="project" value="EnsemblFungi"/>
</dbReference>
<keyword evidence="3" id="KW-1185">Reference proteome</keyword>
<accession>G8ZXA0</accession>
<dbReference type="HOGENOM" id="CLU_022496_0_0_1"/>
<dbReference type="GO" id="GO:0000445">
    <property type="term" value="C:THO complex part of transcription export complex"/>
    <property type="evidence" value="ECO:0007669"/>
    <property type="project" value="EnsemblFungi"/>
</dbReference>
<dbReference type="KEGG" id="tdl:TDEL_0F04330"/>
<dbReference type="GO" id="GO:0006406">
    <property type="term" value="P:mRNA export from nucleus"/>
    <property type="evidence" value="ECO:0007669"/>
    <property type="project" value="EnsemblFungi"/>
</dbReference>
<dbReference type="AlphaFoldDB" id="G8ZXA0"/>
<dbReference type="STRING" id="1076872.G8ZXA0"/>
<organism evidence="2 3">
    <name type="scientific">Torulaspora delbrueckii</name>
    <name type="common">Yeast</name>
    <name type="synonym">Candida colliculosa</name>
    <dbReference type="NCBI Taxonomy" id="4950"/>
    <lineage>
        <taxon>Eukaryota</taxon>
        <taxon>Fungi</taxon>
        <taxon>Dikarya</taxon>
        <taxon>Ascomycota</taxon>
        <taxon>Saccharomycotina</taxon>
        <taxon>Saccharomycetes</taxon>
        <taxon>Saccharomycetales</taxon>
        <taxon>Saccharomycetaceae</taxon>
        <taxon>Torulaspora</taxon>
    </lineage>
</organism>
<dbReference type="GO" id="GO:0003676">
    <property type="term" value="F:nucleic acid binding"/>
    <property type="evidence" value="ECO:0007669"/>
    <property type="project" value="EnsemblFungi"/>
</dbReference>
<reference evidence="2 3" key="1">
    <citation type="journal article" date="2011" name="Proc. Natl. Acad. Sci. U.S.A.">
        <title>Evolutionary erosion of yeast sex chromosomes by mating-type switching accidents.</title>
        <authorList>
            <person name="Gordon J.L."/>
            <person name="Armisen D."/>
            <person name="Proux-Wera E."/>
            <person name="Oheigeartaigh S.S."/>
            <person name="Byrne K.P."/>
            <person name="Wolfe K.H."/>
        </authorList>
    </citation>
    <scope>NUCLEOTIDE SEQUENCE [LARGE SCALE GENOMIC DNA]</scope>
    <source>
        <strain evidence="3">ATCC 10662 / CBS 1146 / NBRC 0425 / NCYC 2629 / NRRL Y-866</strain>
    </source>
</reference>
<evidence type="ECO:0000313" key="2">
    <source>
        <dbReference type="EMBL" id="CCE93244.1"/>
    </source>
</evidence>
<dbReference type="GO" id="GO:0016593">
    <property type="term" value="C:Cdc73/Paf1 complex"/>
    <property type="evidence" value="ECO:0007669"/>
    <property type="project" value="EnsemblFungi"/>
</dbReference>
<proteinExistence type="predicted"/>
<dbReference type="EMBL" id="HE616747">
    <property type="protein sequence ID" value="CCE93244.1"/>
    <property type="molecule type" value="Genomic_DNA"/>
</dbReference>
<dbReference type="GO" id="GO:0000781">
    <property type="term" value="C:chromosome, telomeric region"/>
    <property type="evidence" value="ECO:0007669"/>
    <property type="project" value="EnsemblFungi"/>
</dbReference>
<dbReference type="Proteomes" id="UP000005627">
    <property type="component" value="Chromosome 6"/>
</dbReference>
<evidence type="ECO:0000256" key="1">
    <source>
        <dbReference type="SAM" id="MobiDB-lite"/>
    </source>
</evidence>
<sequence length="769" mass="90516">MEKLEIAVQECVDFIFPVIQNLAATTDELLEHPLPEDSFSADLLEFRWPALQNDRNQNIDTDAIVGLALRRVLIDSSPLEGESDQPSNKDSLYKIAVVLDFCYHSRKNRKNPLTWSIAFFALFSSVIDSLSWPRGLLEFWPYAESRIEWFKMCNSLDPLRPGSSNLISYKQPLYDKLRHWNDLLKAVKNNYYLNTPACYEMKFKFEKFLSELLPLYEESNFNRSALFSNKQSSGNPWNKTISSSTRTESSSENIFATDYNYVFDELLTAPLEFIYKPLEFKIDMDKVLTPLLDAIFEVEEDFYRGIKKSHKMVSSINEKLNHAFPVDFEILQTRVPNYMKISKRNNEERQKYWTEFLNLNKLLSSAVQPTLLDISVSNPSVIYDQMLELDNDYHRKQFILQICFTANLIRQIITSPDVENYYKNCYQKERPAQSINFQSLNESNHKKTLSLCDYLVNNRTKKFYQHRDPQFVLVIEKLLESEDCFLKAKVDGFKSFQSLNISDEQVKLDDTDYSYKKFGFILLGNKSLNNVWKVKTGLDVIPEASKNAKEIFEDLNSKRNHVNMDQEDLEASDDRIVKDWQILRSLRSQYLFSFNKIDEHSGLDGLFESSLSDSRLSERRKLLERLVEKVKEPHLLKLQSAREFMTDRKSKKRSLEEEKGKRRWSRNSDQEKKNPIMDPLMLHLQLNFPLQRSPKRTKPPHHHKYKLRKQLRQMKTQQIFQHQLQRTQRKPLLGEKLQKETVQSPIRRVKTQQRLQLVIQVSTISSKLC</sequence>
<dbReference type="OrthoDB" id="4060917at2759"/>
<name>G8ZXA0_TORDE</name>
<dbReference type="RefSeq" id="XP_003682455.1">
    <property type="nucleotide sequence ID" value="XM_003682407.1"/>
</dbReference>
<dbReference type="GO" id="GO:0060090">
    <property type="term" value="F:molecular adaptor activity"/>
    <property type="evidence" value="ECO:0007669"/>
    <property type="project" value="EnsemblFungi"/>
</dbReference>